<dbReference type="InterPro" id="IPR044876">
    <property type="entry name" value="HRDC_dom_sf"/>
</dbReference>
<dbReference type="InterPro" id="IPR010997">
    <property type="entry name" value="HRDC-like_sf"/>
</dbReference>
<name>A0ABR6WR25_9FIRM</name>
<dbReference type="SMART" id="SM00341">
    <property type="entry name" value="HRDC"/>
    <property type="match status" value="1"/>
</dbReference>
<comment type="caution">
    <text evidence="3">The sequence shown here is derived from an EMBL/GenBank/DDBJ whole genome shotgun (WGS) entry which is preliminary data.</text>
</comment>
<dbReference type="RefSeq" id="WP_186840873.1">
    <property type="nucleotide sequence ID" value="NZ_WJBC01000001.1"/>
</dbReference>
<sequence length="447" mass="50601">MSLFTPNTTPIFLKEDSDTTQHIARLKELQEKATGKVKDDIVREITFASYGEAGEKNIAFELKSAGIPMYIIHDLHLQHEDLTAQIDFVVVTRKLVFFIECKNLYGNIAIDNQGNFVRSYLWNGRTVKDGIYSPITQNQRHLEIFRQINLAKTTNPIKRLGFEKNFDNFYRSIVVLANPKTVLNAKYAKKDVKNKVIRADQLIAYIKEQNKQSKELACSEKGLKAWAEKILSHHQPLSSDYTQKYETILSGLTESSQTFSTEAPVAGQVRPSVRESAAKAYTVTSPQNDELVAKLKAFRRETSRKENVQAYVVFNDRQLDDLIIQKPETLVELQRISGFGPVKTEKYGPGILALIKSGKVSVPSGNQTQNWTPAQLISEKIMHQTFGPGTIKSVGMHEIVIQFRVSARNFDFPTVFDKDIQMSNPVLQKKVEGYIKAQKELKADVLT</sequence>
<feature type="domain" description="NERD" evidence="1">
    <location>
        <begin position="50"/>
        <end position="168"/>
    </location>
</feature>
<feature type="domain" description="HRDC" evidence="2">
    <location>
        <begin position="285"/>
        <end position="365"/>
    </location>
</feature>
<dbReference type="Proteomes" id="UP000603234">
    <property type="component" value="Unassembled WGS sequence"/>
</dbReference>
<evidence type="ECO:0000259" key="2">
    <source>
        <dbReference type="PROSITE" id="PS50967"/>
    </source>
</evidence>
<evidence type="ECO:0000313" key="4">
    <source>
        <dbReference type="Proteomes" id="UP000603234"/>
    </source>
</evidence>
<evidence type="ECO:0000259" key="1">
    <source>
        <dbReference type="PROSITE" id="PS50965"/>
    </source>
</evidence>
<dbReference type="InterPro" id="IPR002121">
    <property type="entry name" value="HRDC_dom"/>
</dbReference>
<dbReference type="Gene3D" id="1.10.150.80">
    <property type="entry name" value="HRDC domain"/>
    <property type="match status" value="1"/>
</dbReference>
<reference evidence="3 4" key="1">
    <citation type="journal article" date="2020" name="mSystems">
        <title>Defining Genomic and Predicted Metabolic Features of the Acetobacterium Genus.</title>
        <authorList>
            <person name="Ross D.E."/>
            <person name="Marshall C.W."/>
            <person name="Gulliver D."/>
            <person name="May H.D."/>
            <person name="Norman R.S."/>
        </authorList>
    </citation>
    <scope>NUCLEOTIDE SEQUENCE [LARGE SCALE GENOMIC DNA]</scope>
    <source>
        <strain evidence="3 4">DSM 8238</strain>
    </source>
</reference>
<keyword evidence="4" id="KW-1185">Reference proteome</keyword>
<protein>
    <recommendedName>
        <fullName evidence="5">HRDC domain-containing protein</fullName>
    </recommendedName>
</protein>
<dbReference type="Pfam" id="PF00570">
    <property type="entry name" value="HRDC"/>
    <property type="match status" value="1"/>
</dbReference>
<evidence type="ECO:0000313" key="3">
    <source>
        <dbReference type="EMBL" id="MBC3802952.1"/>
    </source>
</evidence>
<gene>
    <name evidence="3" type="ORF">GH808_00650</name>
</gene>
<dbReference type="EMBL" id="WJBC01000001">
    <property type="protein sequence ID" value="MBC3802952.1"/>
    <property type="molecule type" value="Genomic_DNA"/>
</dbReference>
<dbReference type="PROSITE" id="PS50967">
    <property type="entry name" value="HRDC"/>
    <property type="match status" value="1"/>
</dbReference>
<dbReference type="InterPro" id="IPR011528">
    <property type="entry name" value="NERD"/>
</dbReference>
<dbReference type="Pfam" id="PF08378">
    <property type="entry name" value="NERD"/>
    <property type="match status" value="1"/>
</dbReference>
<accession>A0ABR6WR25</accession>
<evidence type="ECO:0008006" key="5">
    <source>
        <dbReference type="Google" id="ProtNLM"/>
    </source>
</evidence>
<proteinExistence type="predicted"/>
<dbReference type="SUPFAM" id="SSF47819">
    <property type="entry name" value="HRDC-like"/>
    <property type="match status" value="1"/>
</dbReference>
<organism evidence="3 4">
    <name type="scientific">Acetobacterium fimetarium</name>
    <dbReference type="NCBI Taxonomy" id="52691"/>
    <lineage>
        <taxon>Bacteria</taxon>
        <taxon>Bacillati</taxon>
        <taxon>Bacillota</taxon>
        <taxon>Clostridia</taxon>
        <taxon>Eubacteriales</taxon>
        <taxon>Eubacteriaceae</taxon>
        <taxon>Acetobacterium</taxon>
    </lineage>
</organism>
<dbReference type="PROSITE" id="PS50965">
    <property type="entry name" value="NERD"/>
    <property type="match status" value="1"/>
</dbReference>